<proteinExistence type="predicted"/>
<dbReference type="EMBL" id="JAESVN010000017">
    <property type="protein sequence ID" value="MBL4919307.1"/>
    <property type="molecule type" value="Genomic_DNA"/>
</dbReference>
<gene>
    <name evidence="2" type="ORF">JL811_19005</name>
</gene>
<dbReference type="RefSeq" id="WP_202690287.1">
    <property type="nucleotide sequence ID" value="NZ_JAESVN010000017.1"/>
</dbReference>
<dbReference type="InterPro" id="IPR053737">
    <property type="entry name" value="Type_II_TA_Toxin"/>
</dbReference>
<name>A0A8K0Y2G0_9RHOB</name>
<comment type="caution">
    <text evidence="2">The sequence shown here is derived from an EMBL/GenBank/DDBJ whole genome shotgun (WGS) entry which is preliminary data.</text>
</comment>
<dbReference type="AlphaFoldDB" id="A0A8K0Y2G0"/>
<dbReference type="Gene3D" id="1.20.120.1870">
    <property type="entry name" value="Fic/DOC protein, Fido domain"/>
    <property type="match status" value="1"/>
</dbReference>
<protein>
    <submittedName>
        <fullName evidence="2">Fic family protein</fullName>
    </submittedName>
</protein>
<evidence type="ECO:0000313" key="3">
    <source>
        <dbReference type="Proteomes" id="UP000648908"/>
    </source>
</evidence>
<evidence type="ECO:0000259" key="1">
    <source>
        <dbReference type="PROSITE" id="PS51459"/>
    </source>
</evidence>
<reference evidence="2" key="1">
    <citation type="submission" date="2021-01" db="EMBL/GenBank/DDBJ databases">
        <title>Tabrizicola alba sp. nov. a motile alkaliphilic bacterium isolated from a soda lake.</title>
        <authorList>
            <person name="Szuroczki S."/>
            <person name="Abbaszade G."/>
            <person name="Schumann P."/>
            <person name="Toth E."/>
        </authorList>
    </citation>
    <scope>NUCLEOTIDE SEQUENCE</scope>
    <source>
        <strain evidence="2">DMG-N-6</strain>
    </source>
</reference>
<dbReference type="Pfam" id="PF02661">
    <property type="entry name" value="Fic"/>
    <property type="match status" value="1"/>
</dbReference>
<keyword evidence="3" id="KW-1185">Reference proteome</keyword>
<sequence>MGRPYHGYHRAIHLKCAALLHGVATSHGFSDGNKRSAWACTFVLIDRSGYSLETLPGDRIDDVVVDVVERKLSLEDLAAWFKVRLVRA</sequence>
<dbReference type="InterPro" id="IPR003812">
    <property type="entry name" value="Fido"/>
</dbReference>
<evidence type="ECO:0000313" key="2">
    <source>
        <dbReference type="EMBL" id="MBL4919307.1"/>
    </source>
</evidence>
<feature type="domain" description="Fido" evidence="1">
    <location>
        <begin position="1"/>
        <end position="83"/>
    </location>
</feature>
<organism evidence="2 3">
    <name type="scientific">Szabonella alba</name>
    <dbReference type="NCBI Taxonomy" id="2804194"/>
    <lineage>
        <taxon>Bacteria</taxon>
        <taxon>Pseudomonadati</taxon>
        <taxon>Pseudomonadota</taxon>
        <taxon>Alphaproteobacteria</taxon>
        <taxon>Rhodobacterales</taxon>
        <taxon>Paracoccaceae</taxon>
        <taxon>Szabonella</taxon>
    </lineage>
</organism>
<dbReference type="Proteomes" id="UP000648908">
    <property type="component" value="Unassembled WGS sequence"/>
</dbReference>
<accession>A0A8K0Y2G0</accession>
<dbReference type="PROSITE" id="PS51459">
    <property type="entry name" value="FIDO"/>
    <property type="match status" value="1"/>
</dbReference>